<dbReference type="GO" id="GO:0009294">
    <property type="term" value="P:DNA-mediated transformation"/>
    <property type="evidence" value="ECO:0007669"/>
    <property type="project" value="InterPro"/>
</dbReference>
<dbReference type="InterPro" id="IPR057666">
    <property type="entry name" value="DrpA_SLOG"/>
</dbReference>
<organism evidence="3 4">
    <name type="scientific">Williamsoniiplasma luminosum</name>
    <dbReference type="NCBI Taxonomy" id="214888"/>
    <lineage>
        <taxon>Bacteria</taxon>
        <taxon>Bacillati</taxon>
        <taxon>Mycoplasmatota</taxon>
        <taxon>Mollicutes</taxon>
        <taxon>Entomoplasmatales</taxon>
        <taxon>Williamsoniiplasma</taxon>
    </lineage>
</organism>
<dbReference type="InterPro" id="IPR003488">
    <property type="entry name" value="DprA"/>
</dbReference>
<evidence type="ECO:0000313" key="4">
    <source>
        <dbReference type="Proteomes" id="UP000232063"/>
    </source>
</evidence>
<accession>A0A2K8NU98</accession>
<keyword evidence="4" id="KW-1185">Reference proteome</keyword>
<dbReference type="PANTHER" id="PTHR43022">
    <property type="entry name" value="PROTEIN SMF"/>
    <property type="match status" value="1"/>
</dbReference>
<feature type="domain" description="Smf/DprA SLOG" evidence="2">
    <location>
        <begin position="45"/>
        <end position="254"/>
    </location>
</feature>
<evidence type="ECO:0000259" key="2">
    <source>
        <dbReference type="Pfam" id="PF02481"/>
    </source>
</evidence>
<comment type="similarity">
    <text evidence="1">Belongs to the DprA/Smf family.</text>
</comment>
<proteinExistence type="inferred from homology"/>
<gene>
    <name evidence="3" type="primary">smf</name>
    <name evidence="3" type="ORF">ELUMI_v1c06980</name>
</gene>
<name>A0A2K8NU98_9MOLU</name>
<dbReference type="PANTHER" id="PTHR43022:SF1">
    <property type="entry name" value="PROTEIN SMF"/>
    <property type="match status" value="1"/>
</dbReference>
<protein>
    <submittedName>
        <fullName evidence="3">DNA processing/uptake protein</fullName>
    </submittedName>
</protein>
<dbReference type="OrthoDB" id="9785707at2"/>
<dbReference type="Proteomes" id="UP000232063">
    <property type="component" value="Chromosome"/>
</dbReference>
<dbReference type="Pfam" id="PF02481">
    <property type="entry name" value="DNA_processg_A"/>
    <property type="match status" value="1"/>
</dbReference>
<reference evidence="3 4" key="1">
    <citation type="submission" date="2017-11" db="EMBL/GenBank/DDBJ databases">
        <title>Genome sequence of Entomoplasma luminosum PIMN-1 (ATCC 49195).</title>
        <authorList>
            <person name="Lo W.-S."/>
            <person name="Gasparich G.E."/>
            <person name="Kuo C.-H."/>
        </authorList>
    </citation>
    <scope>NUCLEOTIDE SEQUENCE [LARGE SCALE GENOMIC DNA]</scope>
    <source>
        <strain evidence="3 4">PIMN-1</strain>
    </source>
</reference>
<dbReference type="AlphaFoldDB" id="A0A2K8NU98"/>
<dbReference type="EMBL" id="CP024963">
    <property type="protein sequence ID" value="ATZ17420.1"/>
    <property type="molecule type" value="Genomic_DNA"/>
</dbReference>
<dbReference type="KEGG" id="elj:ELUMI_v1c06980"/>
<dbReference type="RefSeq" id="WP_025734589.1">
    <property type="nucleotide sequence ID" value="NZ_CP024963.1"/>
</dbReference>
<evidence type="ECO:0000256" key="1">
    <source>
        <dbReference type="ARBA" id="ARBA00006525"/>
    </source>
</evidence>
<sequence length="255" mass="29469">MDKVLLYFSLKYKGNWEKIYEALERKEKIPNVELEEVEDRIDCNYLTIINTLYPSNLKHSYKPPFLLYTHGNLSLLQNYYQIIGVSGDEKFDEYGFKNAREIIKDLTNEKRTILTGSSVGIESEIIKIVLENKAKIIIVAEEGIKNFIDSHQELVTELEKNADLLILSESYENEQLDNLTSEYASRLKVGLMKVLVYIQISTFNKNYHMSEYALNEGKDIFVVPEPIKSKFKGNNNLIKQGAKIIEDGRDVLNEI</sequence>
<dbReference type="Gene3D" id="3.40.50.450">
    <property type="match status" value="1"/>
</dbReference>
<dbReference type="SUPFAM" id="SSF102405">
    <property type="entry name" value="MCP/YpsA-like"/>
    <property type="match status" value="1"/>
</dbReference>
<evidence type="ECO:0000313" key="3">
    <source>
        <dbReference type="EMBL" id="ATZ17420.1"/>
    </source>
</evidence>